<dbReference type="Proteomes" id="UP000424872">
    <property type="component" value="Plasmid pMSR2C"/>
</dbReference>
<feature type="chain" id="PRO_5042858377" evidence="1">
    <location>
        <begin position="22"/>
        <end position="488"/>
    </location>
</feature>
<keyword evidence="7" id="KW-1185">Reference proteome</keyword>
<accession>A0AAP9HAA2</accession>
<dbReference type="Pfam" id="PF06742">
    <property type="entry name" value="DUF1214"/>
    <property type="match status" value="1"/>
</dbReference>
<sequence>MRKTTIALAITLLTTSHFNLAQTEPVTIPHPEKFEQLSQPSPDVTMPEFYVKAIAQQAYIWGYPMVNQFNRRMTITKAPYPALNGGMVPVAPMGQLSMLTDYIKPEETFVTCPNQDVAYGLGFYALENGPIVIQVPDFGDRFWVYAIYDARTDQIGNVGKPYGTKAGFYLLVGPDWKGKTPKGISGVIHSPTEMANMIPRIQMDDTPEDRAAIQASIRQVMSYPLSEFDGKMKSFEYSKIPAIGDKPDPSTGEVHWVIPDKFFDQLENVLNKVPPLPGEEAMYAQFRHLVAAGNKDPQVRKWMDEAAEQTDKTVIADFFKWKNNGVPAGNGWNRSKNNADFGVDYYNRTGTSKSNMFDNKPDETQYFYTDNDATHTQLDGKNSYTVTFAKGQIPPVKGFWSLTLYNDRHLFSPNELNRYSLGTKNKSLKYNPDGSLTLYVSRTSPGDDKKNNWLPAPEGTFSLYIRAYWGEKAILDGTWQPPRIEKTQ</sequence>
<dbReference type="Gene3D" id="2.60.40.1610">
    <property type="entry name" value="Domain of unknown function DUF1254"/>
    <property type="match status" value="1"/>
</dbReference>
<keyword evidence="5" id="KW-0614">Plasmid</keyword>
<feature type="domain" description="DUF1254" evidence="3">
    <location>
        <begin position="94"/>
        <end position="224"/>
    </location>
</feature>
<dbReference type="AlphaFoldDB" id="A0AAP9HAA2"/>
<dbReference type="PANTHER" id="PTHR36509:SF2">
    <property type="entry name" value="BLL3101 PROTEIN"/>
    <property type="match status" value="1"/>
</dbReference>
<protein>
    <submittedName>
        <fullName evidence="4">DUF1254 domain-containing protein</fullName>
    </submittedName>
</protein>
<evidence type="ECO:0000259" key="3">
    <source>
        <dbReference type="Pfam" id="PF06863"/>
    </source>
</evidence>
<dbReference type="InterPro" id="IPR010621">
    <property type="entry name" value="DUF1214"/>
</dbReference>
<reference evidence="6" key="1">
    <citation type="submission" date="2017-11" db="EMBL/GenBank/DDBJ databases">
        <title>Genome sequence of Pantoea sp. MSR2.</title>
        <authorList>
            <person name="Nascimento F.X."/>
        </authorList>
    </citation>
    <scope>NUCLEOTIDE SEQUENCE [LARGE SCALE GENOMIC DNA]</scope>
    <source>
        <strain evidence="6">MSR2</strain>
        <plasmid evidence="6">pmsr2c</plasmid>
    </source>
</reference>
<evidence type="ECO:0000313" key="6">
    <source>
        <dbReference type="Proteomes" id="UP000424872"/>
    </source>
</evidence>
<evidence type="ECO:0000256" key="1">
    <source>
        <dbReference type="SAM" id="SignalP"/>
    </source>
</evidence>
<name>A0AAP9HAA2_9GAMM</name>
<feature type="signal peptide" evidence="1">
    <location>
        <begin position="1"/>
        <end position="21"/>
    </location>
</feature>
<geneLocation type="plasmid" evidence="6">
    <name>pmsr2c</name>
</geneLocation>
<dbReference type="PANTHER" id="PTHR36509">
    <property type="entry name" value="BLL3101 PROTEIN"/>
    <property type="match status" value="1"/>
</dbReference>
<evidence type="ECO:0000313" key="5">
    <source>
        <dbReference type="EMBL" id="QGR09573.1"/>
    </source>
</evidence>
<evidence type="ECO:0000313" key="7">
    <source>
        <dbReference type="Proteomes" id="UP001171299"/>
    </source>
</evidence>
<gene>
    <name evidence="5" type="ORF">CTZ24_24205</name>
    <name evidence="4" type="ORF">Q3404_07805</name>
</gene>
<dbReference type="Gene3D" id="2.60.120.600">
    <property type="entry name" value="Domain of unknown function DUF1214, C-terminal domain"/>
    <property type="match status" value="1"/>
</dbReference>
<dbReference type="Proteomes" id="UP001171299">
    <property type="component" value="Unassembled WGS sequence"/>
</dbReference>
<reference evidence="4" key="3">
    <citation type="submission" date="2023-07" db="EMBL/GenBank/DDBJ databases">
        <title>The extreme plant-growth-promoting properties of Pantoea phytobeneficialis PF55 revealed by functional and genomic analysis.</title>
        <authorList>
            <person name="Nascimento F.X."/>
            <person name="Marcio R.J."/>
        </authorList>
    </citation>
    <scope>NUCLEOTIDE SEQUENCE</scope>
    <source>
        <strain evidence="4">PF55</strain>
    </source>
</reference>
<proteinExistence type="predicted"/>
<evidence type="ECO:0000313" key="4">
    <source>
        <dbReference type="EMBL" id="MDO6406476.1"/>
    </source>
</evidence>
<dbReference type="InterPro" id="IPR037050">
    <property type="entry name" value="DUF1254_sf"/>
</dbReference>
<dbReference type="InterPro" id="IPR037049">
    <property type="entry name" value="DUF1214_C_sf"/>
</dbReference>
<organism evidence="5 6">
    <name type="scientific">Pantoea phytobeneficialis</name>
    <dbReference type="NCBI Taxonomy" id="2052056"/>
    <lineage>
        <taxon>Bacteria</taxon>
        <taxon>Pseudomonadati</taxon>
        <taxon>Pseudomonadota</taxon>
        <taxon>Gammaproteobacteria</taxon>
        <taxon>Enterobacterales</taxon>
        <taxon>Erwiniaceae</taxon>
        <taxon>Pantoea</taxon>
    </lineage>
</organism>
<reference evidence="5" key="2">
    <citation type="journal article" date="2020" name="Environ. Microbiol.">
        <title>The extreme plant-growth-promoting properties of Pantoea phytobeneficialis MSR2 revealed by functional and genomic analysis.</title>
        <authorList>
            <person name="Nascimento F.X."/>
            <person name="Hernandez A.G."/>
            <person name="Glick B.R."/>
            <person name="Rossi M.J."/>
        </authorList>
    </citation>
    <scope>NUCLEOTIDE SEQUENCE</scope>
    <source>
        <strain evidence="5">MSR2</strain>
    </source>
</reference>
<dbReference type="InterPro" id="IPR010679">
    <property type="entry name" value="DUF1254"/>
</dbReference>
<evidence type="ECO:0000259" key="2">
    <source>
        <dbReference type="Pfam" id="PF06742"/>
    </source>
</evidence>
<dbReference type="RefSeq" id="WP_208726982.1">
    <property type="nucleotide sequence ID" value="NZ_CP024639.1"/>
</dbReference>
<dbReference type="KEGG" id="ppho:CTZ24_24205"/>
<geneLocation type="plasmid" evidence="5">
    <name>pMSR2C</name>
</geneLocation>
<dbReference type="EMBL" id="CP024639">
    <property type="protein sequence ID" value="QGR09573.1"/>
    <property type="molecule type" value="Genomic_DNA"/>
</dbReference>
<dbReference type="SUPFAM" id="SSF160935">
    <property type="entry name" value="VPA0735-like"/>
    <property type="match status" value="1"/>
</dbReference>
<keyword evidence="1" id="KW-0732">Signal</keyword>
<dbReference type="EMBL" id="JAUOOM010000006">
    <property type="protein sequence ID" value="MDO6406476.1"/>
    <property type="molecule type" value="Genomic_DNA"/>
</dbReference>
<feature type="domain" description="DUF1214" evidence="2">
    <location>
        <begin position="363"/>
        <end position="471"/>
    </location>
</feature>
<dbReference type="Pfam" id="PF06863">
    <property type="entry name" value="DUF1254"/>
    <property type="match status" value="1"/>
</dbReference>